<keyword evidence="6" id="KW-1185">Reference proteome</keyword>
<protein>
    <recommendedName>
        <fullName evidence="2">Peptidase M20 domain-containing protein 2</fullName>
    </recommendedName>
</protein>
<dbReference type="Proteomes" id="UP000247702">
    <property type="component" value="Unassembled WGS sequence"/>
</dbReference>
<dbReference type="Gene3D" id="3.30.70.360">
    <property type="match status" value="1"/>
</dbReference>
<dbReference type="InterPro" id="IPR017144">
    <property type="entry name" value="Xaa-Arg_dipeptidase"/>
</dbReference>
<dbReference type="FunFam" id="3.30.70.360:FF:000004">
    <property type="entry name" value="Peptidase M20 domain-containing protein 2"/>
    <property type="match status" value="1"/>
</dbReference>
<evidence type="ECO:0000256" key="2">
    <source>
        <dbReference type="PIRNR" id="PIRNR037226"/>
    </source>
</evidence>
<dbReference type="PANTHER" id="PTHR30575">
    <property type="entry name" value="PEPTIDASE M20"/>
    <property type="match status" value="1"/>
</dbReference>
<dbReference type="STRING" id="94130.A0A2Z6S7C3"/>
<dbReference type="NCBIfam" id="TIGR01891">
    <property type="entry name" value="amidohydrolases"/>
    <property type="match status" value="1"/>
</dbReference>
<evidence type="ECO:0000259" key="3">
    <source>
        <dbReference type="Pfam" id="PF07687"/>
    </source>
</evidence>
<proteinExistence type="inferred from homology"/>
<evidence type="ECO:0000313" key="4">
    <source>
        <dbReference type="EMBL" id="GBC08893.1"/>
    </source>
</evidence>
<dbReference type="EMBL" id="BEXD01004256">
    <property type="protein sequence ID" value="GBC08893.1"/>
    <property type="molecule type" value="Genomic_DNA"/>
</dbReference>
<name>A0A2Z6S7C3_9GLOM</name>
<comment type="caution">
    <text evidence="4">The sequence shown here is derived from an EMBL/GenBank/DDBJ whole genome shotgun (WGS) entry which is preliminary data.</text>
</comment>
<dbReference type="OrthoDB" id="6119954at2759"/>
<dbReference type="PANTHER" id="PTHR30575:SF0">
    <property type="entry name" value="XAA-ARG DIPEPTIDASE"/>
    <property type="match status" value="1"/>
</dbReference>
<dbReference type="AlphaFoldDB" id="A0A2Z6S7C3"/>
<dbReference type="GO" id="GO:0016805">
    <property type="term" value="F:dipeptidase activity"/>
    <property type="evidence" value="ECO:0007669"/>
    <property type="project" value="InterPro"/>
</dbReference>
<sequence length="414" mass="45112">MSGINLTSEYAKTAEEAINDKSKDLRSISLKIHEKPELAFKETFAHDLLVKYLKDEGFEVKPSAYGIETAFVAEFSSKGGEGKVVSFNSEYDALPGIGHACGHNLIAISGVAAAIAIKAVFEKHQIPGKVKLFGTPAEEGGGGKILMIKEGAYDDVDVSLMVHPSPFDGSFYSYFAVTSFKIEYFGKNAHAAGLPWEGINALDAMILAYNNIGLLRQQIKPTDRIHGIITNGGEAPNVIPDYTSADFIIRSKTIDELNSLKSRVYNCFIAAGKATGCTEENGTKDPKITPKAKYFDVNTNIPLGERYEEHLKKFKIDFKPRVEQTDIVLGSTDQGNVTYLVPGIHSLYDIKPPKGSANHTIGFTDVAKTEFAHEATLIASKGIALTALDFLIDDEFAKQVKDAFNGGLSWKDLM</sequence>
<accession>A0A2Z6S7C3</accession>
<dbReference type="InterPro" id="IPR011650">
    <property type="entry name" value="Peptidase_M20_dimer"/>
</dbReference>
<dbReference type="InterPro" id="IPR036264">
    <property type="entry name" value="Bact_exopeptidase_dim_dom"/>
</dbReference>
<dbReference type="Pfam" id="PF01546">
    <property type="entry name" value="Peptidase_M20"/>
    <property type="match status" value="1"/>
</dbReference>
<evidence type="ECO:0000256" key="1">
    <source>
        <dbReference type="ARBA" id="ARBA00006247"/>
    </source>
</evidence>
<evidence type="ECO:0000313" key="5">
    <source>
        <dbReference type="EMBL" id="GES79219.1"/>
    </source>
</evidence>
<gene>
    <name evidence="5" type="ORF">RCL2_000653100</name>
    <name evidence="4" type="ORF">RclHR1_08470004</name>
</gene>
<dbReference type="EMBL" id="BLAL01000043">
    <property type="protein sequence ID" value="GES79219.1"/>
    <property type="molecule type" value="Genomic_DNA"/>
</dbReference>
<dbReference type="InterPro" id="IPR052030">
    <property type="entry name" value="Peptidase_M20/M20A_hydrolases"/>
</dbReference>
<dbReference type="Pfam" id="PF07687">
    <property type="entry name" value="M20_dimer"/>
    <property type="match status" value="1"/>
</dbReference>
<reference evidence="4 6" key="1">
    <citation type="submission" date="2017-11" db="EMBL/GenBank/DDBJ databases">
        <title>The genome of Rhizophagus clarus HR1 reveals common genetic basis of auxotrophy among arbuscular mycorrhizal fungi.</title>
        <authorList>
            <person name="Kobayashi Y."/>
        </authorList>
    </citation>
    <scope>NUCLEOTIDE SEQUENCE [LARGE SCALE GENOMIC DNA]</scope>
    <source>
        <strain evidence="4 6">HR1</strain>
    </source>
</reference>
<dbReference type="Proteomes" id="UP000615446">
    <property type="component" value="Unassembled WGS sequence"/>
</dbReference>
<dbReference type="SUPFAM" id="SSF53187">
    <property type="entry name" value="Zn-dependent exopeptidases"/>
    <property type="match status" value="1"/>
</dbReference>
<feature type="domain" description="Peptidase M20 dimerisation" evidence="3">
    <location>
        <begin position="177"/>
        <end position="267"/>
    </location>
</feature>
<comment type="similarity">
    <text evidence="1 2">Belongs to the peptidase M20A family.</text>
</comment>
<evidence type="ECO:0000313" key="6">
    <source>
        <dbReference type="Proteomes" id="UP000247702"/>
    </source>
</evidence>
<dbReference type="PIRSF" id="PIRSF037226">
    <property type="entry name" value="Amidohydrolase_ACY1L2_prd"/>
    <property type="match status" value="1"/>
</dbReference>
<organism evidence="4 6">
    <name type="scientific">Rhizophagus clarus</name>
    <dbReference type="NCBI Taxonomy" id="94130"/>
    <lineage>
        <taxon>Eukaryota</taxon>
        <taxon>Fungi</taxon>
        <taxon>Fungi incertae sedis</taxon>
        <taxon>Mucoromycota</taxon>
        <taxon>Glomeromycotina</taxon>
        <taxon>Glomeromycetes</taxon>
        <taxon>Glomerales</taxon>
        <taxon>Glomeraceae</taxon>
        <taxon>Rhizophagus</taxon>
    </lineage>
</organism>
<dbReference type="CDD" id="cd05672">
    <property type="entry name" value="M20_ACY1L2-like"/>
    <property type="match status" value="1"/>
</dbReference>
<reference evidence="5" key="2">
    <citation type="submission" date="2019-10" db="EMBL/GenBank/DDBJ databases">
        <title>Conservation and host-specific expression of non-tandemly repeated heterogenous ribosome RNA gene in arbuscular mycorrhizal fungi.</title>
        <authorList>
            <person name="Maeda T."/>
            <person name="Kobayashi Y."/>
            <person name="Nakagawa T."/>
            <person name="Ezawa T."/>
            <person name="Yamaguchi K."/>
            <person name="Bino T."/>
            <person name="Nishimoto Y."/>
            <person name="Shigenobu S."/>
            <person name="Kawaguchi M."/>
        </authorList>
    </citation>
    <scope>NUCLEOTIDE SEQUENCE</scope>
    <source>
        <strain evidence="5">HR1</strain>
    </source>
</reference>
<dbReference type="SUPFAM" id="SSF55031">
    <property type="entry name" value="Bacterial exopeptidase dimerisation domain"/>
    <property type="match status" value="1"/>
</dbReference>
<dbReference type="InterPro" id="IPR017439">
    <property type="entry name" value="Amidohydrolase"/>
</dbReference>
<dbReference type="Gene3D" id="3.40.630.10">
    <property type="entry name" value="Zn peptidases"/>
    <property type="match status" value="1"/>
</dbReference>
<dbReference type="InterPro" id="IPR002933">
    <property type="entry name" value="Peptidase_M20"/>
</dbReference>